<dbReference type="EMBL" id="LHXU01000125">
    <property type="protein sequence ID" value="KXA97993.1"/>
    <property type="molecule type" value="Genomic_DNA"/>
</dbReference>
<sequence>MLKNILLFIGLGFSNPVFPDMGSQFLTAAILETLIPEKLVDPLNCFLLKIFLIGLGIQKFEQKLENTEKFKIPYINRVSYRP</sequence>
<name>A0A133UUV1_9EURY</name>
<keyword evidence="2" id="KW-1185">Reference proteome</keyword>
<evidence type="ECO:0000313" key="2">
    <source>
        <dbReference type="Proteomes" id="UP000070341"/>
    </source>
</evidence>
<organism evidence="1 2">
    <name type="scientific">candidate division MSBL1 archaeon SCGC-AAA259M10</name>
    <dbReference type="NCBI Taxonomy" id="1698270"/>
    <lineage>
        <taxon>Archaea</taxon>
        <taxon>Methanobacteriati</taxon>
        <taxon>Methanobacteriota</taxon>
        <taxon>candidate division MSBL1</taxon>
    </lineage>
</organism>
<protein>
    <submittedName>
        <fullName evidence="1">Uncharacterized protein</fullName>
    </submittedName>
</protein>
<dbReference type="Proteomes" id="UP000070341">
    <property type="component" value="Unassembled WGS sequence"/>
</dbReference>
<accession>A0A133UUV1</accession>
<comment type="caution">
    <text evidence="1">The sequence shown here is derived from an EMBL/GenBank/DDBJ whole genome shotgun (WGS) entry which is preliminary data.</text>
</comment>
<gene>
    <name evidence="1" type="ORF">AKJ40_04990</name>
</gene>
<proteinExistence type="predicted"/>
<evidence type="ECO:0000313" key="1">
    <source>
        <dbReference type="EMBL" id="KXA97993.1"/>
    </source>
</evidence>
<reference evidence="1 2" key="1">
    <citation type="journal article" date="2016" name="Sci. Rep.">
        <title>Metabolic traits of an uncultured archaeal lineage -MSBL1- from brine pools of the Red Sea.</title>
        <authorList>
            <person name="Mwirichia R."/>
            <person name="Alam I."/>
            <person name="Rashid M."/>
            <person name="Vinu M."/>
            <person name="Ba-Alawi W."/>
            <person name="Anthony Kamau A."/>
            <person name="Kamanda Ngugi D."/>
            <person name="Goker M."/>
            <person name="Klenk H.P."/>
            <person name="Bajic V."/>
            <person name="Stingl U."/>
        </authorList>
    </citation>
    <scope>NUCLEOTIDE SEQUENCE [LARGE SCALE GENOMIC DNA]</scope>
    <source>
        <strain evidence="1">SCGC-AAA259M10</strain>
    </source>
</reference>
<dbReference type="AlphaFoldDB" id="A0A133UUV1"/>